<evidence type="ECO:0000313" key="2">
    <source>
        <dbReference type="EMBL" id="MBT9315158.1"/>
    </source>
</evidence>
<sequence>MLQSPLHVAINVSNLAAAEYFYGTLLRLPKVERTLKFPGAWYQLGAFQIHLIVADRDYVQPAPDEKWGRRPHLAFAIADLETAKQRLTHGHVPIQSSASGRAAIFIHDPDGNVIELSQV</sequence>
<comment type="caution">
    <text evidence="2">The sequence shown here is derived from an EMBL/GenBank/DDBJ whole genome shotgun (WGS) entry which is preliminary data.</text>
</comment>
<organism evidence="2 3">
    <name type="scientific">Leptothoe spongobia TAU-MAC 1115</name>
    <dbReference type="NCBI Taxonomy" id="1967444"/>
    <lineage>
        <taxon>Bacteria</taxon>
        <taxon>Bacillati</taxon>
        <taxon>Cyanobacteriota</taxon>
        <taxon>Cyanophyceae</taxon>
        <taxon>Nodosilineales</taxon>
        <taxon>Cymatolegaceae</taxon>
        <taxon>Leptothoe</taxon>
        <taxon>Leptothoe spongobia</taxon>
    </lineage>
</organism>
<dbReference type="InterPro" id="IPR050383">
    <property type="entry name" value="GlyoxalaseI/FosfomycinResist"/>
</dbReference>
<evidence type="ECO:0000313" key="3">
    <source>
        <dbReference type="Proteomes" id="UP000717364"/>
    </source>
</evidence>
<dbReference type="Gene3D" id="3.10.180.10">
    <property type="entry name" value="2,3-Dihydroxybiphenyl 1,2-Dioxygenase, domain 1"/>
    <property type="match status" value="1"/>
</dbReference>
<dbReference type="PANTHER" id="PTHR21366:SF22">
    <property type="entry name" value="VOC DOMAIN-CONTAINING PROTEIN"/>
    <property type="match status" value="1"/>
</dbReference>
<dbReference type="PANTHER" id="PTHR21366">
    <property type="entry name" value="GLYOXALASE FAMILY PROTEIN"/>
    <property type="match status" value="1"/>
</dbReference>
<feature type="domain" description="VOC" evidence="1">
    <location>
        <begin position="4"/>
        <end position="119"/>
    </location>
</feature>
<reference evidence="2" key="1">
    <citation type="submission" date="2020-11" db="EMBL/GenBank/DDBJ databases">
        <authorList>
            <person name="Konstantinou D."/>
            <person name="Gkelis S."/>
            <person name="Popin R."/>
            <person name="Fewer D."/>
            <person name="Sivonen K."/>
        </authorList>
    </citation>
    <scope>NUCLEOTIDE SEQUENCE</scope>
    <source>
        <strain evidence="2">TAU-MAC 1115</strain>
    </source>
</reference>
<dbReference type="SUPFAM" id="SSF54593">
    <property type="entry name" value="Glyoxalase/Bleomycin resistance protein/Dihydroxybiphenyl dioxygenase"/>
    <property type="match status" value="1"/>
</dbReference>
<dbReference type="EMBL" id="JADOES010000009">
    <property type="protein sequence ID" value="MBT9315158.1"/>
    <property type="molecule type" value="Genomic_DNA"/>
</dbReference>
<dbReference type="PROSITE" id="PS51819">
    <property type="entry name" value="VOC"/>
    <property type="match status" value="1"/>
</dbReference>
<dbReference type="InterPro" id="IPR037523">
    <property type="entry name" value="VOC_core"/>
</dbReference>
<accession>A0A947DDS2</accession>
<protein>
    <submittedName>
        <fullName evidence="2">VOC family protein</fullName>
    </submittedName>
</protein>
<dbReference type="Pfam" id="PF00903">
    <property type="entry name" value="Glyoxalase"/>
    <property type="match status" value="1"/>
</dbReference>
<dbReference type="Proteomes" id="UP000717364">
    <property type="component" value="Unassembled WGS sequence"/>
</dbReference>
<dbReference type="RefSeq" id="WP_215608222.1">
    <property type="nucleotide sequence ID" value="NZ_JADOES010000009.1"/>
</dbReference>
<reference evidence="2" key="2">
    <citation type="journal article" date="2021" name="Mar. Drugs">
        <title>Genome Reduction and Secondary Metabolism of the Marine Sponge-Associated Cyanobacterium Leptothoe.</title>
        <authorList>
            <person name="Konstantinou D."/>
            <person name="Popin R.V."/>
            <person name="Fewer D.P."/>
            <person name="Sivonen K."/>
            <person name="Gkelis S."/>
        </authorList>
    </citation>
    <scope>NUCLEOTIDE SEQUENCE</scope>
    <source>
        <strain evidence="2">TAU-MAC 1115</strain>
    </source>
</reference>
<dbReference type="InterPro" id="IPR004360">
    <property type="entry name" value="Glyas_Fos-R_dOase_dom"/>
</dbReference>
<gene>
    <name evidence="2" type="ORF">IXB50_06950</name>
</gene>
<name>A0A947DDS2_9CYAN</name>
<evidence type="ECO:0000259" key="1">
    <source>
        <dbReference type="PROSITE" id="PS51819"/>
    </source>
</evidence>
<dbReference type="AlphaFoldDB" id="A0A947DDS2"/>
<dbReference type="InterPro" id="IPR029068">
    <property type="entry name" value="Glyas_Bleomycin-R_OHBP_Dase"/>
</dbReference>
<keyword evidence="3" id="KW-1185">Reference proteome</keyword>
<proteinExistence type="predicted"/>